<dbReference type="PANTHER" id="PTHR33384:SF1">
    <property type="entry name" value="EXPRESSED PROTEIN"/>
    <property type="match status" value="1"/>
</dbReference>
<dbReference type="EMBL" id="JACMSC010000006">
    <property type="protein sequence ID" value="KAG6517181.1"/>
    <property type="molecule type" value="Genomic_DNA"/>
</dbReference>
<organism evidence="1 2">
    <name type="scientific">Zingiber officinale</name>
    <name type="common">Ginger</name>
    <name type="synonym">Amomum zingiber</name>
    <dbReference type="NCBI Taxonomy" id="94328"/>
    <lineage>
        <taxon>Eukaryota</taxon>
        <taxon>Viridiplantae</taxon>
        <taxon>Streptophyta</taxon>
        <taxon>Embryophyta</taxon>
        <taxon>Tracheophyta</taxon>
        <taxon>Spermatophyta</taxon>
        <taxon>Magnoliopsida</taxon>
        <taxon>Liliopsida</taxon>
        <taxon>Zingiberales</taxon>
        <taxon>Zingiberaceae</taxon>
        <taxon>Zingiber</taxon>
    </lineage>
</organism>
<dbReference type="AlphaFoldDB" id="A0A8J5GZ25"/>
<dbReference type="PANTHER" id="PTHR33384">
    <property type="entry name" value="EXPRESSED PROTEIN"/>
    <property type="match status" value="1"/>
</dbReference>
<sequence>MKSHFVADLHSPGTVTSDRFSILHLQSLKISSQSLKLCTLHSSRALIFLLHGIPNIFGSCFANNCFQDVTINCLEKHWRHLEFTVVSTGSDSGGDARRQRWWLAEWKASTSNVTGEGSGLGERLDEEGKASPAIGIDDDMYERLWGEAEGSNDESSADLGAKFADLEENGAKMNSCGNQQNAFAACEETRPRFLAADHKAPTFFCPKPRRLIPLAVVAEPVPPFRWPSEDFPDSRAVEEDLVDLLLAKGGELNRSDSSSPFFCGSPPSRASNPVVHDPRFGEDRPPAPAPFAPFPLTQSTAPMSPKHGCAHAKFGLLPAAVRVDGFDCLDRARRSCSGLTAVA</sequence>
<keyword evidence="2" id="KW-1185">Reference proteome</keyword>
<reference evidence="1 2" key="1">
    <citation type="submission" date="2020-08" db="EMBL/GenBank/DDBJ databases">
        <title>Plant Genome Project.</title>
        <authorList>
            <person name="Zhang R.-G."/>
        </authorList>
    </citation>
    <scope>NUCLEOTIDE SEQUENCE [LARGE SCALE GENOMIC DNA]</scope>
    <source>
        <tissue evidence="1">Rhizome</tissue>
    </source>
</reference>
<gene>
    <name evidence="1" type="ORF">ZIOFF_020561</name>
</gene>
<evidence type="ECO:0000313" key="1">
    <source>
        <dbReference type="EMBL" id="KAG6517181.1"/>
    </source>
</evidence>
<protein>
    <submittedName>
        <fullName evidence="1">Uncharacterized protein</fullName>
    </submittedName>
</protein>
<name>A0A8J5GZ25_ZINOF</name>
<accession>A0A8J5GZ25</accession>
<proteinExistence type="predicted"/>
<dbReference type="Proteomes" id="UP000734854">
    <property type="component" value="Unassembled WGS sequence"/>
</dbReference>
<evidence type="ECO:0000313" key="2">
    <source>
        <dbReference type="Proteomes" id="UP000734854"/>
    </source>
</evidence>
<comment type="caution">
    <text evidence="1">The sequence shown here is derived from an EMBL/GenBank/DDBJ whole genome shotgun (WGS) entry which is preliminary data.</text>
</comment>